<name>A0A1G8PRX6_9FIRM</name>
<dbReference type="Proteomes" id="UP000198945">
    <property type="component" value="Unassembled WGS sequence"/>
</dbReference>
<dbReference type="Pfam" id="PF14594">
    <property type="entry name" value="Sipho_Gp37"/>
    <property type="match status" value="1"/>
</dbReference>
<dbReference type="RefSeq" id="WP_089716391.1">
    <property type="nucleotide sequence ID" value="NZ_FNEH01000021.1"/>
</dbReference>
<dbReference type="Gene3D" id="2.160.20.110">
    <property type="match status" value="1"/>
</dbReference>
<dbReference type="EMBL" id="FNEH01000021">
    <property type="protein sequence ID" value="SDI95231.1"/>
    <property type="molecule type" value="Genomic_DNA"/>
</dbReference>
<sequence>MSITLENITVTGKIVGQDFVGGLVGTGEDITIISCNFEGEIEAKNNVGGLAGEASGLIEKSSSVCDINGSSNIGGLVGSGDISIINCYSRSNLTGTSVLGGLVGNSNGASLINCYSASSINTTGMKGSLVGNNSYYVVNSCYYNQELVNSLNYTQGEGKTTEEMIFPIDYESIYLGWDFEEVWDIKEEVNEGYPFFGGDGMLYMLFNAHSSLNSLELSTAFFINLNSQTEYISEITPWFPIIRTNMVSRITNGAFASGTLLRPGPYEDELWNSGVKGFFEYVPNTQTFEDLAAQDTMPIRLPVKSAETTSVHISRDIHSNDTEIYLENLPNEWSIDSENEFKYLGITDGNRDEIIGYSQTGFLDGEYVIMDVKRGLRTSTAQSFSVGEDTVVYSSSLEMSLTWDDKIIPLGKRTEYLFRAGIEIDTKLSTTGERVTFRFYGGERKLGIDETEPLTGIGMGELFIDARDLEFEDELFDRAKLTFEEMGLEDWNLEEFKEWTWEEFKDIEIPQFETMTLAEIIKIAVGITDYTEQDLVNNYSRKEIEQIIQDKLDIVTADDINSWAFDIAKLVARLLTGEPSGAYENWTEREVKDFLITMLTNEFSFKDFEDNFPFDKWESIMKSRLELTINNDASIEVEYNQYGPYNYGVDFNLGDIIVVEYPNVFRAMIRIIEVKEEFTQEGKKYTLTLGKEFENLVSKIKADKDSISGRL</sequence>
<evidence type="ECO:0000313" key="3">
    <source>
        <dbReference type="Proteomes" id="UP000198945"/>
    </source>
</evidence>
<accession>A0A1G8PRX6</accession>
<feature type="domain" description="Gp28/Gp37-like" evidence="1">
    <location>
        <begin position="633"/>
        <end position="691"/>
    </location>
</feature>
<proteinExistence type="predicted"/>
<evidence type="ECO:0000259" key="1">
    <source>
        <dbReference type="Pfam" id="PF14594"/>
    </source>
</evidence>
<protein>
    <recommendedName>
        <fullName evidence="1">Gp28/Gp37-like domain-containing protein</fullName>
    </recommendedName>
</protein>
<organism evidence="2 3">
    <name type="scientific">Halanaerobium congolense</name>
    <dbReference type="NCBI Taxonomy" id="54121"/>
    <lineage>
        <taxon>Bacteria</taxon>
        <taxon>Bacillati</taxon>
        <taxon>Bacillota</taxon>
        <taxon>Clostridia</taxon>
        <taxon>Halanaerobiales</taxon>
        <taxon>Halanaerobiaceae</taxon>
        <taxon>Halanaerobium</taxon>
    </lineage>
</organism>
<dbReference type="AlphaFoldDB" id="A0A1G8PRX6"/>
<dbReference type="InterPro" id="IPR029432">
    <property type="entry name" value="Gp28/Gp37-like_dom"/>
</dbReference>
<evidence type="ECO:0000313" key="2">
    <source>
        <dbReference type="EMBL" id="SDI95231.1"/>
    </source>
</evidence>
<reference evidence="2 3" key="1">
    <citation type="submission" date="2016-10" db="EMBL/GenBank/DDBJ databases">
        <authorList>
            <person name="de Groot N.N."/>
        </authorList>
    </citation>
    <scope>NUCLEOTIDE SEQUENCE [LARGE SCALE GENOMIC DNA]</scope>
    <source>
        <strain evidence="2 3">WG7</strain>
    </source>
</reference>
<gene>
    <name evidence="2" type="ORF">SAMN04515654_12110</name>
</gene>